<feature type="signal peptide" evidence="2">
    <location>
        <begin position="1"/>
        <end position="22"/>
    </location>
</feature>
<feature type="chain" id="PRO_5040442310" evidence="2">
    <location>
        <begin position="23"/>
        <end position="1220"/>
    </location>
</feature>
<dbReference type="PROSITE" id="PS50837">
    <property type="entry name" value="NACHT"/>
    <property type="match status" value="1"/>
</dbReference>
<dbReference type="Gene3D" id="2.60.40.10">
    <property type="entry name" value="Immunoglobulins"/>
    <property type="match status" value="1"/>
</dbReference>
<dbReference type="PANTHER" id="PTHR46312:SF2">
    <property type="entry name" value="NUCLEOTIDE-BINDING OLIGOMERIZATION DOMAIN-CONTAINING PROTEIN 2-LIKE"/>
    <property type="match status" value="1"/>
</dbReference>
<feature type="transmembrane region" description="Helical" evidence="1">
    <location>
        <begin position="483"/>
        <end position="505"/>
    </location>
</feature>
<dbReference type="InterPro" id="IPR036179">
    <property type="entry name" value="Ig-like_dom_sf"/>
</dbReference>
<proteinExistence type="predicted"/>
<dbReference type="InterPro" id="IPR013783">
    <property type="entry name" value="Ig-like_fold"/>
</dbReference>
<dbReference type="AlphaFoldDB" id="A0A9Q1CQG9"/>
<reference evidence="5" key="1">
    <citation type="submission" date="2021-10" db="EMBL/GenBank/DDBJ databases">
        <title>Tropical sea cucumber genome reveals ecological adaptation and Cuvierian tubules defense mechanism.</title>
        <authorList>
            <person name="Chen T."/>
        </authorList>
    </citation>
    <scope>NUCLEOTIDE SEQUENCE</scope>
    <source>
        <strain evidence="5">Nanhai2018</strain>
        <tissue evidence="5">Muscle</tissue>
    </source>
</reference>
<dbReference type="InterPro" id="IPR027417">
    <property type="entry name" value="P-loop_NTPase"/>
</dbReference>
<evidence type="ECO:0000313" key="6">
    <source>
        <dbReference type="Proteomes" id="UP001152320"/>
    </source>
</evidence>
<keyword evidence="1" id="KW-0472">Membrane</keyword>
<organism evidence="5 6">
    <name type="scientific">Holothuria leucospilota</name>
    <name type="common">Black long sea cucumber</name>
    <name type="synonym">Mertensiothuria leucospilota</name>
    <dbReference type="NCBI Taxonomy" id="206669"/>
    <lineage>
        <taxon>Eukaryota</taxon>
        <taxon>Metazoa</taxon>
        <taxon>Echinodermata</taxon>
        <taxon>Eleutherozoa</taxon>
        <taxon>Echinozoa</taxon>
        <taxon>Holothuroidea</taxon>
        <taxon>Aspidochirotacea</taxon>
        <taxon>Aspidochirotida</taxon>
        <taxon>Holothuriidae</taxon>
        <taxon>Holothuria</taxon>
    </lineage>
</organism>
<accession>A0A9Q1CQG9</accession>
<dbReference type="PROSITE" id="PS50835">
    <property type="entry name" value="IG_LIKE"/>
    <property type="match status" value="2"/>
</dbReference>
<dbReference type="SUPFAM" id="SSF52540">
    <property type="entry name" value="P-loop containing nucleoside triphosphate hydrolases"/>
    <property type="match status" value="1"/>
</dbReference>
<evidence type="ECO:0000259" key="3">
    <source>
        <dbReference type="PROSITE" id="PS50835"/>
    </source>
</evidence>
<dbReference type="InterPro" id="IPR007111">
    <property type="entry name" value="NACHT_NTPase"/>
</dbReference>
<evidence type="ECO:0000256" key="2">
    <source>
        <dbReference type="SAM" id="SignalP"/>
    </source>
</evidence>
<dbReference type="InterPro" id="IPR007110">
    <property type="entry name" value="Ig-like_dom"/>
</dbReference>
<name>A0A9Q1CQG9_HOLLE</name>
<evidence type="ECO:0000259" key="4">
    <source>
        <dbReference type="PROSITE" id="PS50837"/>
    </source>
</evidence>
<keyword evidence="1" id="KW-1133">Transmembrane helix</keyword>
<evidence type="ECO:0000256" key="1">
    <source>
        <dbReference type="SAM" id="Phobius"/>
    </source>
</evidence>
<keyword evidence="6" id="KW-1185">Reference proteome</keyword>
<dbReference type="PANTHER" id="PTHR46312">
    <property type="entry name" value="NACHT DOMAIN-CONTAINING PROTEIN"/>
    <property type="match status" value="1"/>
</dbReference>
<dbReference type="Pfam" id="PF05729">
    <property type="entry name" value="NACHT"/>
    <property type="match status" value="1"/>
</dbReference>
<feature type="domain" description="Ig-like" evidence="3">
    <location>
        <begin position="347"/>
        <end position="433"/>
    </location>
</feature>
<keyword evidence="2" id="KW-0732">Signal</keyword>
<dbReference type="InterPro" id="IPR003599">
    <property type="entry name" value="Ig_sub"/>
</dbReference>
<protein>
    <submittedName>
        <fullName evidence="5">Protein NLRC5</fullName>
    </submittedName>
</protein>
<dbReference type="Proteomes" id="UP001152320">
    <property type="component" value="Chromosome 1"/>
</dbReference>
<keyword evidence="1" id="KW-0812">Transmembrane</keyword>
<comment type="caution">
    <text evidence="5">The sequence shown here is derived from an EMBL/GenBank/DDBJ whole genome shotgun (WGS) entry which is preliminary data.</text>
</comment>
<feature type="domain" description="Ig-like" evidence="3">
    <location>
        <begin position="134"/>
        <end position="208"/>
    </location>
</feature>
<dbReference type="SUPFAM" id="SSF48726">
    <property type="entry name" value="Immunoglobulin"/>
    <property type="match status" value="3"/>
</dbReference>
<gene>
    <name evidence="5" type="ORF">HOLleu_02533</name>
</gene>
<sequence>MNTIRLITVVIILLTCTTGATGNEGCQSPQYLEVGRKGTVICSFKEGFFSVFWYNTRNYVLEQAFVQYKDSVKRGDGITSGEFDIYPNGSLIVNNVTYGHDHDFTVIKLNSVLDEYVPHFVRVIVTVKPTYPYPVIEQCGHELKFCFSKVQHGSSLTCLVRDTRPGITLKWTARNNDGDRNVTFDFSTQASGELMTSIARTADPFAYTSGLSLLVCKAEAVPRLLEEDESLIIAQSASVDLSSVKPVSYPVQINYRLELKCAENGISYLVWKYKHKSYDEFQEILYAVVVRNKLTIMKDGYELKLGESLVIPSVQIENEGLYGCIYGNGTVDGMSAYDLKVYVIPVPAYPVVEGCSHEQYCVIEAKRQGTLTCTVKGIRPKVKLTWKPVYESGSEIISFQNQETTVTTNDDGTFDVSLTSHYTTDHTSTTRLTVECTVLQTDIQMLQLNTILDLVFVTEGIEPTEGYVMLTKGTTEKITSTPVVIVVVIIGTFGGMALVCASLLLTAKYCRRTPQVEEQHIDEKNRMLPLQVPINSLAFKEHKDKKEAFIRELRTKYEETCASIHPIPYIRERMYSVQQVFVEGGFEFMDDASRSWKNLESYHDIFSSSHVQSKRRIIEGKAGYGKSTLALRFAFDWCYSSNESPLRNKDLLILLRLKQLGSIASVYTAIKQFLLPKDTLLSEEDIEFILQNSKSVVVVLDGFDEYPDRDTETNSFVYNIINRQIFQQVEVILTTRSGCLPKQFAPQTRRIRLTGFHDNAQEEYLQKVIVEGDTKSAEKVKEALQRNPFLDDICRVPLFFVLFAHICTEEKHVPKFSSVTPFFRHIISCLHSHRRNKLQGDDVSKYYEKFETDHSKLDKIAFDALCTKQPLVWDKEWLIKELEEGFYAQYVSIGVLVEEEEVISINEDPGLPISKFIQERKDVTFYHSLFCEWYAAHFLADIAAEPGVKLDPRDELNNSEGSPLSLNGKSSDCFDLQHLDPSHVQYAYRFACGLNPSAAETIYQYLKSMIGGEKFAVLCLLEQTGKFEKIKKTIEKFCENIITIHGDHNELHHKSTIQQLEIASRQDISITHLWLYNCFESVNFTWKQILLTSGAKIPKLYTLQALDIRESHKEMTKQETESILQYCVWCPELRAIKFVYCLMPQSISTTSLDPLRKRNTKVLWDTDFTSVFKLNLSSGCWQHEDGGVQVTEDEYMEQVDMFHRLKKTKNSEGKTTMDHD</sequence>
<dbReference type="EMBL" id="JAIZAY010000001">
    <property type="protein sequence ID" value="KAJ8049687.1"/>
    <property type="molecule type" value="Genomic_DNA"/>
</dbReference>
<evidence type="ECO:0000313" key="5">
    <source>
        <dbReference type="EMBL" id="KAJ8049687.1"/>
    </source>
</evidence>
<dbReference type="SMART" id="SM00409">
    <property type="entry name" value="IG"/>
    <property type="match status" value="3"/>
</dbReference>
<dbReference type="OrthoDB" id="427518at2759"/>
<dbReference type="Gene3D" id="3.40.50.300">
    <property type="entry name" value="P-loop containing nucleotide triphosphate hydrolases"/>
    <property type="match status" value="1"/>
</dbReference>
<feature type="domain" description="NACHT" evidence="4">
    <location>
        <begin position="614"/>
        <end position="738"/>
    </location>
</feature>